<dbReference type="AlphaFoldDB" id="A0A382YZU8"/>
<accession>A0A382YZU8</accession>
<gene>
    <name evidence="1" type="ORF">METZ01_LOCUS440882</name>
</gene>
<sequence length="260" mass="29035">DTKLAFKLKATSFENYTIYDSVTGKELSTQPGMMEIDSSVYVSYAPGDGDSTARFIPTKLWSGYAEIEAIVTDSIDNPQNPKSDTTIFVIDVIRIPRPYITFDIIQNNVFTSFYDILITDTISKATNIGMYYGPPYINRITLDKVGPFTYRHHKKFIDDKEGETVSFKVVANAVVGDTVKNGSFEVQLARSLSRWTGFSPDGLFSVTGEAGAVSRDQYILIMDSTMFKKGYSGSYKLGYEAQWFSNPVEISLASYDDEQA</sequence>
<dbReference type="EMBL" id="UINC01179376">
    <property type="protein sequence ID" value="SVD88028.1"/>
    <property type="molecule type" value="Genomic_DNA"/>
</dbReference>
<feature type="non-terminal residue" evidence="1">
    <location>
        <position position="260"/>
    </location>
</feature>
<protein>
    <submittedName>
        <fullName evidence="1">Uncharacterized protein</fullName>
    </submittedName>
</protein>
<proteinExistence type="predicted"/>
<feature type="non-terminal residue" evidence="1">
    <location>
        <position position="1"/>
    </location>
</feature>
<organism evidence="1">
    <name type="scientific">marine metagenome</name>
    <dbReference type="NCBI Taxonomy" id="408172"/>
    <lineage>
        <taxon>unclassified sequences</taxon>
        <taxon>metagenomes</taxon>
        <taxon>ecological metagenomes</taxon>
    </lineage>
</organism>
<name>A0A382YZU8_9ZZZZ</name>
<reference evidence="1" key="1">
    <citation type="submission" date="2018-05" db="EMBL/GenBank/DDBJ databases">
        <authorList>
            <person name="Lanie J.A."/>
            <person name="Ng W.-L."/>
            <person name="Kazmierczak K.M."/>
            <person name="Andrzejewski T.M."/>
            <person name="Davidsen T.M."/>
            <person name="Wayne K.J."/>
            <person name="Tettelin H."/>
            <person name="Glass J.I."/>
            <person name="Rusch D."/>
            <person name="Podicherti R."/>
            <person name="Tsui H.-C.T."/>
            <person name="Winkler M.E."/>
        </authorList>
    </citation>
    <scope>NUCLEOTIDE SEQUENCE</scope>
</reference>
<evidence type="ECO:0000313" key="1">
    <source>
        <dbReference type="EMBL" id="SVD88028.1"/>
    </source>
</evidence>